<evidence type="ECO:0000313" key="5">
    <source>
        <dbReference type="EMBL" id="CAI2373015.1"/>
    </source>
</evidence>
<dbReference type="EMBL" id="CAMPGE010014340">
    <property type="protein sequence ID" value="CAI2373015.1"/>
    <property type="molecule type" value="Genomic_DNA"/>
</dbReference>
<feature type="signal peptide" evidence="3">
    <location>
        <begin position="1"/>
        <end position="18"/>
    </location>
</feature>
<protein>
    <recommendedName>
        <fullName evidence="4">Calcineurin-like phosphoesterase domain-containing protein</fullName>
    </recommendedName>
</protein>
<dbReference type="Pfam" id="PF00149">
    <property type="entry name" value="Metallophos"/>
    <property type="match status" value="1"/>
</dbReference>
<accession>A0AAD1XI33</accession>
<evidence type="ECO:0000259" key="4">
    <source>
        <dbReference type="Pfam" id="PF00149"/>
    </source>
</evidence>
<dbReference type="PANTHER" id="PTHR10161:SF14">
    <property type="entry name" value="TARTRATE-RESISTANT ACID PHOSPHATASE TYPE 5"/>
    <property type="match status" value="1"/>
</dbReference>
<feature type="chain" id="PRO_5042262846" description="Calcineurin-like phosphoesterase domain-containing protein" evidence="3">
    <location>
        <begin position="19"/>
        <end position="380"/>
    </location>
</feature>
<evidence type="ECO:0000313" key="6">
    <source>
        <dbReference type="Proteomes" id="UP001295684"/>
    </source>
</evidence>
<feature type="domain" description="Calcineurin-like phosphoesterase" evidence="4">
    <location>
        <begin position="54"/>
        <end position="268"/>
    </location>
</feature>
<evidence type="ECO:0000256" key="2">
    <source>
        <dbReference type="ARBA" id="ARBA00022801"/>
    </source>
</evidence>
<dbReference type="SUPFAM" id="SSF56300">
    <property type="entry name" value="Metallo-dependent phosphatases"/>
    <property type="match status" value="1"/>
</dbReference>
<dbReference type="Gene3D" id="3.60.21.10">
    <property type="match status" value="1"/>
</dbReference>
<dbReference type="PANTHER" id="PTHR10161">
    <property type="entry name" value="TARTRATE-RESISTANT ACID PHOSPHATASE TYPE 5"/>
    <property type="match status" value="1"/>
</dbReference>
<gene>
    <name evidence="5" type="ORF">ECRASSUSDP1_LOCUS14353</name>
</gene>
<comment type="caution">
    <text evidence="5">The sequence shown here is derived from an EMBL/GenBank/DDBJ whole genome shotgun (WGS) entry which is preliminary data.</text>
</comment>
<sequence>MLIFIGTLLISASLCVNASVEKPQKPKVRGLKEFLSSGHEVITTGLIPADEKTRFFVIGDFGSFTKHFGLQKSAQMMEGLASRKEFSHIITVGDNFYMNGIPDINQLWHPQSIMEVFNGPHASLLPFYATLGNHDCYSDYHNEILFSDYNRQWQMPSDYYELITPLKDNSGKYFVNLMLNSCKLMCFDDKWAGKYCKKMNTGSGSEAVLEHYKWLEEKLQKYSMEDSTAWLAVTLHHPPFLENALKEHFLPLIRKYKVDFIFTGHQHWADYANMDPDYITRFPPEEPQVINNCSKAKEFLFIENRDHTFYKGEKLHQILSGNGGTFLRKICPIKEQDGDLYFRNKGYNGVVAVEATKEKVTISYHRDVNDIVYQVNVINP</sequence>
<dbReference type="InterPro" id="IPR004843">
    <property type="entry name" value="Calcineurin-like_PHP"/>
</dbReference>
<evidence type="ECO:0000256" key="1">
    <source>
        <dbReference type="ARBA" id="ARBA00022729"/>
    </source>
</evidence>
<name>A0AAD1XI33_EUPCR</name>
<reference evidence="5" key="1">
    <citation type="submission" date="2023-07" db="EMBL/GenBank/DDBJ databases">
        <authorList>
            <consortium name="AG Swart"/>
            <person name="Singh M."/>
            <person name="Singh A."/>
            <person name="Seah K."/>
            <person name="Emmerich C."/>
        </authorList>
    </citation>
    <scope>NUCLEOTIDE SEQUENCE</scope>
    <source>
        <strain evidence="5">DP1</strain>
    </source>
</reference>
<dbReference type="InterPro" id="IPR051558">
    <property type="entry name" value="Metallophosphoesterase_PAP"/>
</dbReference>
<dbReference type="GO" id="GO:0016787">
    <property type="term" value="F:hydrolase activity"/>
    <property type="evidence" value="ECO:0007669"/>
    <property type="project" value="UniProtKB-KW"/>
</dbReference>
<dbReference type="InterPro" id="IPR029052">
    <property type="entry name" value="Metallo-depent_PP-like"/>
</dbReference>
<evidence type="ECO:0000256" key="3">
    <source>
        <dbReference type="SAM" id="SignalP"/>
    </source>
</evidence>
<keyword evidence="2" id="KW-0378">Hydrolase</keyword>
<proteinExistence type="predicted"/>
<keyword evidence="6" id="KW-1185">Reference proteome</keyword>
<keyword evidence="1 3" id="KW-0732">Signal</keyword>
<dbReference type="Proteomes" id="UP001295684">
    <property type="component" value="Unassembled WGS sequence"/>
</dbReference>
<organism evidence="5 6">
    <name type="scientific">Euplotes crassus</name>
    <dbReference type="NCBI Taxonomy" id="5936"/>
    <lineage>
        <taxon>Eukaryota</taxon>
        <taxon>Sar</taxon>
        <taxon>Alveolata</taxon>
        <taxon>Ciliophora</taxon>
        <taxon>Intramacronucleata</taxon>
        <taxon>Spirotrichea</taxon>
        <taxon>Hypotrichia</taxon>
        <taxon>Euplotida</taxon>
        <taxon>Euplotidae</taxon>
        <taxon>Moneuplotes</taxon>
    </lineage>
</organism>
<dbReference type="AlphaFoldDB" id="A0AAD1XI33"/>